<protein>
    <submittedName>
        <fullName evidence="1">Uncharacterized protein</fullName>
    </submittedName>
</protein>
<proteinExistence type="predicted"/>
<dbReference type="AlphaFoldDB" id="A0A3B3HE89"/>
<sequence>MGRTSPQRREQSPINPSDKAEECARACARAWVQCGGLFFPETPWRAAFPHFVFIMVLADLSAPVSSSLIPELSSC</sequence>
<dbReference type="InParanoid" id="A0A3B3HE89"/>
<organism evidence="1 2">
    <name type="scientific">Oryzias latipes</name>
    <name type="common">Japanese rice fish</name>
    <name type="synonym">Japanese killifish</name>
    <dbReference type="NCBI Taxonomy" id="8090"/>
    <lineage>
        <taxon>Eukaryota</taxon>
        <taxon>Metazoa</taxon>
        <taxon>Chordata</taxon>
        <taxon>Craniata</taxon>
        <taxon>Vertebrata</taxon>
        <taxon>Euteleostomi</taxon>
        <taxon>Actinopterygii</taxon>
        <taxon>Neopterygii</taxon>
        <taxon>Teleostei</taxon>
        <taxon>Neoteleostei</taxon>
        <taxon>Acanthomorphata</taxon>
        <taxon>Ovalentaria</taxon>
        <taxon>Atherinomorphae</taxon>
        <taxon>Beloniformes</taxon>
        <taxon>Adrianichthyidae</taxon>
        <taxon>Oryziinae</taxon>
        <taxon>Oryzias</taxon>
    </lineage>
</organism>
<accession>A0A3B3HE89</accession>
<name>A0A3B3HE89_ORYLA</name>
<evidence type="ECO:0000313" key="1">
    <source>
        <dbReference type="Ensembl" id="ENSORLP00000029880.1"/>
    </source>
</evidence>
<reference evidence="1" key="2">
    <citation type="submission" date="2025-08" db="UniProtKB">
        <authorList>
            <consortium name="Ensembl"/>
        </authorList>
    </citation>
    <scope>IDENTIFICATION</scope>
    <source>
        <strain evidence="1">Hd-rR</strain>
    </source>
</reference>
<dbReference type="Ensembl" id="ENSORLT00000042693.1">
    <property type="protein sequence ID" value="ENSORLP00000029880.1"/>
    <property type="gene ID" value="ENSORLG00000024459.1"/>
</dbReference>
<reference evidence="1 2" key="1">
    <citation type="journal article" date="2007" name="Nature">
        <title>The medaka draft genome and insights into vertebrate genome evolution.</title>
        <authorList>
            <person name="Kasahara M."/>
            <person name="Naruse K."/>
            <person name="Sasaki S."/>
            <person name="Nakatani Y."/>
            <person name="Qu W."/>
            <person name="Ahsan B."/>
            <person name="Yamada T."/>
            <person name="Nagayasu Y."/>
            <person name="Doi K."/>
            <person name="Kasai Y."/>
            <person name="Jindo T."/>
            <person name="Kobayashi D."/>
            <person name="Shimada A."/>
            <person name="Toyoda A."/>
            <person name="Kuroki Y."/>
            <person name="Fujiyama A."/>
            <person name="Sasaki T."/>
            <person name="Shimizu A."/>
            <person name="Asakawa S."/>
            <person name="Shimizu N."/>
            <person name="Hashimoto S."/>
            <person name="Yang J."/>
            <person name="Lee Y."/>
            <person name="Matsushima K."/>
            <person name="Sugano S."/>
            <person name="Sakaizumi M."/>
            <person name="Narita T."/>
            <person name="Ohishi K."/>
            <person name="Haga S."/>
            <person name="Ohta F."/>
            <person name="Nomoto H."/>
            <person name="Nogata K."/>
            <person name="Morishita T."/>
            <person name="Endo T."/>
            <person name="Shin-I T."/>
            <person name="Takeda H."/>
            <person name="Morishita S."/>
            <person name="Kohara Y."/>
        </authorList>
    </citation>
    <scope>NUCLEOTIDE SEQUENCE [LARGE SCALE GENOMIC DNA]</scope>
    <source>
        <strain evidence="1 2">Hd-rR</strain>
    </source>
</reference>
<reference evidence="1" key="3">
    <citation type="submission" date="2025-09" db="UniProtKB">
        <authorList>
            <consortium name="Ensembl"/>
        </authorList>
    </citation>
    <scope>IDENTIFICATION</scope>
    <source>
        <strain evidence="1">Hd-rR</strain>
    </source>
</reference>
<evidence type="ECO:0000313" key="2">
    <source>
        <dbReference type="Proteomes" id="UP000001038"/>
    </source>
</evidence>
<dbReference type="Proteomes" id="UP000001038">
    <property type="component" value="Chromosome 2"/>
</dbReference>
<keyword evidence="2" id="KW-1185">Reference proteome</keyword>
<dbReference type="Bgee" id="ENSORLG00000024459">
    <property type="expression patterns" value="Expressed in ovary and 1 other cell type or tissue"/>
</dbReference>